<reference evidence="2" key="2">
    <citation type="submission" date="2022-01" db="EMBL/GenBank/DDBJ databases">
        <authorList>
            <person name="Yamashiro T."/>
            <person name="Shiraishi A."/>
            <person name="Satake H."/>
            <person name="Nakayama K."/>
        </authorList>
    </citation>
    <scope>NUCLEOTIDE SEQUENCE</scope>
</reference>
<feature type="region of interest" description="Disordered" evidence="1">
    <location>
        <begin position="1"/>
        <end position="24"/>
    </location>
</feature>
<sequence>MSAGVSSGVSTGTPADEEDRLGEELQKDYLKKDMLNLERQIADRSREKDNRMCLMSAKYYTDARLIDIMGQVHANQLKEEELSSQRPSTCCAGMMLMGDLQYCVESHEGGQVHWFGLINNNGISVVGELFPSSNFHVLETISASGVYVWQMEFVEGCCFWCFMPVNSLFCLQRLSPAMNQILIQDVKSWFQDVVVQSSGIVTTSRYVVPTGRVKVPAGRYVVPTGKDNVIVSAGRSKVIPAGRTILVLVVLCLLRVDSIVS</sequence>
<evidence type="ECO:0000313" key="2">
    <source>
        <dbReference type="EMBL" id="GJT90044.1"/>
    </source>
</evidence>
<evidence type="ECO:0000256" key="1">
    <source>
        <dbReference type="SAM" id="MobiDB-lite"/>
    </source>
</evidence>
<gene>
    <name evidence="2" type="ORF">Tco_1078889</name>
</gene>
<dbReference type="EMBL" id="BQNB010019885">
    <property type="protein sequence ID" value="GJT90044.1"/>
    <property type="molecule type" value="Genomic_DNA"/>
</dbReference>
<accession>A0ABQ5HRK1</accession>
<organism evidence="2 3">
    <name type="scientific">Tanacetum coccineum</name>
    <dbReference type="NCBI Taxonomy" id="301880"/>
    <lineage>
        <taxon>Eukaryota</taxon>
        <taxon>Viridiplantae</taxon>
        <taxon>Streptophyta</taxon>
        <taxon>Embryophyta</taxon>
        <taxon>Tracheophyta</taxon>
        <taxon>Spermatophyta</taxon>
        <taxon>Magnoliopsida</taxon>
        <taxon>eudicotyledons</taxon>
        <taxon>Gunneridae</taxon>
        <taxon>Pentapetalae</taxon>
        <taxon>asterids</taxon>
        <taxon>campanulids</taxon>
        <taxon>Asterales</taxon>
        <taxon>Asteraceae</taxon>
        <taxon>Asteroideae</taxon>
        <taxon>Anthemideae</taxon>
        <taxon>Anthemidinae</taxon>
        <taxon>Tanacetum</taxon>
    </lineage>
</organism>
<reference evidence="2" key="1">
    <citation type="journal article" date="2022" name="Int. J. Mol. Sci.">
        <title>Draft Genome of Tanacetum Coccineum: Genomic Comparison of Closely Related Tanacetum-Family Plants.</title>
        <authorList>
            <person name="Yamashiro T."/>
            <person name="Shiraishi A."/>
            <person name="Nakayama K."/>
            <person name="Satake H."/>
        </authorList>
    </citation>
    <scope>NUCLEOTIDE SEQUENCE</scope>
</reference>
<keyword evidence="3" id="KW-1185">Reference proteome</keyword>
<proteinExistence type="predicted"/>
<dbReference type="Proteomes" id="UP001151760">
    <property type="component" value="Unassembled WGS sequence"/>
</dbReference>
<protein>
    <submittedName>
        <fullName evidence="2">Uncharacterized protein</fullName>
    </submittedName>
</protein>
<comment type="caution">
    <text evidence="2">The sequence shown here is derived from an EMBL/GenBank/DDBJ whole genome shotgun (WGS) entry which is preliminary data.</text>
</comment>
<name>A0ABQ5HRK1_9ASTR</name>
<evidence type="ECO:0000313" key="3">
    <source>
        <dbReference type="Proteomes" id="UP001151760"/>
    </source>
</evidence>
<feature type="compositionally biased region" description="Low complexity" evidence="1">
    <location>
        <begin position="1"/>
        <end position="13"/>
    </location>
</feature>